<organism evidence="3 4">
    <name type="scientific">Bombardia bombarda</name>
    <dbReference type="NCBI Taxonomy" id="252184"/>
    <lineage>
        <taxon>Eukaryota</taxon>
        <taxon>Fungi</taxon>
        <taxon>Dikarya</taxon>
        <taxon>Ascomycota</taxon>
        <taxon>Pezizomycotina</taxon>
        <taxon>Sordariomycetes</taxon>
        <taxon>Sordariomycetidae</taxon>
        <taxon>Sordariales</taxon>
        <taxon>Lasiosphaeriaceae</taxon>
        <taxon>Bombardia</taxon>
    </lineage>
</organism>
<keyword evidence="4" id="KW-1185">Reference proteome</keyword>
<dbReference type="EMBL" id="JAULSR010000003">
    <property type="protein sequence ID" value="KAK0625253.1"/>
    <property type="molecule type" value="Genomic_DNA"/>
</dbReference>
<evidence type="ECO:0000256" key="1">
    <source>
        <dbReference type="SAM" id="MobiDB-lite"/>
    </source>
</evidence>
<evidence type="ECO:0000313" key="4">
    <source>
        <dbReference type="Proteomes" id="UP001174934"/>
    </source>
</evidence>
<feature type="region of interest" description="Disordered" evidence="1">
    <location>
        <begin position="49"/>
        <end position="71"/>
    </location>
</feature>
<feature type="signal peptide" evidence="2">
    <location>
        <begin position="1"/>
        <end position="23"/>
    </location>
</feature>
<name>A0AA40C5R1_9PEZI</name>
<sequence>MAKLSPIFVVVVVVVVRTPRLYPRHIADGSTRQIWCLLVGWLVFKNCRSPKKRQADRQQTPPHNKNTRRLV</sequence>
<evidence type="ECO:0000256" key="2">
    <source>
        <dbReference type="SAM" id="SignalP"/>
    </source>
</evidence>
<accession>A0AA40C5R1</accession>
<comment type="caution">
    <text evidence="3">The sequence shown here is derived from an EMBL/GenBank/DDBJ whole genome shotgun (WGS) entry which is preliminary data.</text>
</comment>
<feature type="chain" id="PRO_5041362020" description="Secreted protein" evidence="2">
    <location>
        <begin position="24"/>
        <end position="71"/>
    </location>
</feature>
<evidence type="ECO:0000313" key="3">
    <source>
        <dbReference type="EMBL" id="KAK0625253.1"/>
    </source>
</evidence>
<gene>
    <name evidence="3" type="ORF">B0T17DRAFT_532330</name>
</gene>
<dbReference type="AlphaFoldDB" id="A0AA40C5R1"/>
<dbReference type="Proteomes" id="UP001174934">
    <property type="component" value="Unassembled WGS sequence"/>
</dbReference>
<protein>
    <recommendedName>
        <fullName evidence="5">Secreted protein</fullName>
    </recommendedName>
</protein>
<keyword evidence="2" id="KW-0732">Signal</keyword>
<proteinExistence type="predicted"/>
<evidence type="ECO:0008006" key="5">
    <source>
        <dbReference type="Google" id="ProtNLM"/>
    </source>
</evidence>
<reference evidence="3" key="1">
    <citation type="submission" date="2023-06" db="EMBL/GenBank/DDBJ databases">
        <title>Genome-scale phylogeny and comparative genomics of the fungal order Sordariales.</title>
        <authorList>
            <consortium name="Lawrence Berkeley National Laboratory"/>
            <person name="Hensen N."/>
            <person name="Bonometti L."/>
            <person name="Westerberg I."/>
            <person name="Brannstrom I.O."/>
            <person name="Guillou S."/>
            <person name="Cros-Aarteil S."/>
            <person name="Calhoun S."/>
            <person name="Haridas S."/>
            <person name="Kuo A."/>
            <person name="Mondo S."/>
            <person name="Pangilinan J."/>
            <person name="Riley R."/>
            <person name="LaButti K."/>
            <person name="Andreopoulos B."/>
            <person name="Lipzen A."/>
            <person name="Chen C."/>
            <person name="Yanf M."/>
            <person name="Daum C."/>
            <person name="Ng V."/>
            <person name="Clum A."/>
            <person name="Steindorff A."/>
            <person name="Ohm R."/>
            <person name="Martin F."/>
            <person name="Silar P."/>
            <person name="Natvig D."/>
            <person name="Lalanne C."/>
            <person name="Gautier V."/>
            <person name="Ament-velasquez S.L."/>
            <person name="Kruys A."/>
            <person name="Hutchinson M.I."/>
            <person name="Powell A.J."/>
            <person name="Barry K."/>
            <person name="Miller A.N."/>
            <person name="Grigoriev I.V."/>
            <person name="Debuchy R."/>
            <person name="Gladieux P."/>
            <person name="Thoren M.H."/>
            <person name="Johannesson H."/>
        </authorList>
    </citation>
    <scope>NUCLEOTIDE SEQUENCE</scope>
    <source>
        <strain evidence="3">SMH3391-2</strain>
    </source>
</reference>